<protein>
    <submittedName>
        <fullName evidence="1">Uncharacterized protein</fullName>
    </submittedName>
</protein>
<dbReference type="AlphaFoldDB" id="A0A4Y2C877"/>
<gene>
    <name evidence="1" type="ORF">AVEN_162858_1</name>
</gene>
<dbReference type="EMBL" id="BGPR01000151">
    <property type="protein sequence ID" value="GBL99866.1"/>
    <property type="molecule type" value="Genomic_DNA"/>
</dbReference>
<evidence type="ECO:0000313" key="1">
    <source>
        <dbReference type="EMBL" id="GBL99866.1"/>
    </source>
</evidence>
<keyword evidence="2" id="KW-1185">Reference proteome</keyword>
<name>A0A4Y2C877_ARAVE</name>
<organism evidence="1 2">
    <name type="scientific">Araneus ventricosus</name>
    <name type="common">Orbweaver spider</name>
    <name type="synonym">Epeira ventricosa</name>
    <dbReference type="NCBI Taxonomy" id="182803"/>
    <lineage>
        <taxon>Eukaryota</taxon>
        <taxon>Metazoa</taxon>
        <taxon>Ecdysozoa</taxon>
        <taxon>Arthropoda</taxon>
        <taxon>Chelicerata</taxon>
        <taxon>Arachnida</taxon>
        <taxon>Araneae</taxon>
        <taxon>Araneomorphae</taxon>
        <taxon>Entelegynae</taxon>
        <taxon>Araneoidea</taxon>
        <taxon>Araneidae</taxon>
        <taxon>Araneus</taxon>
    </lineage>
</organism>
<sequence length="139" mass="15750">MDFKRGRISKLSTTPRQFSSDFRTDDLFWLAGIVTEFAWIGVIVNPQLKRGIETDFMWIGVIVNAQLKRGIATEFAWSGMIANAQLKQGIHLCSIPRFLEHGNGKPFVSVINRCKLARMDWMFGFPNSLKSDWNGGIAL</sequence>
<accession>A0A4Y2C877</accession>
<evidence type="ECO:0000313" key="2">
    <source>
        <dbReference type="Proteomes" id="UP000499080"/>
    </source>
</evidence>
<reference evidence="1 2" key="1">
    <citation type="journal article" date="2019" name="Sci. Rep.">
        <title>Orb-weaving spider Araneus ventricosus genome elucidates the spidroin gene catalogue.</title>
        <authorList>
            <person name="Kono N."/>
            <person name="Nakamura H."/>
            <person name="Ohtoshi R."/>
            <person name="Moran D.A.P."/>
            <person name="Shinohara A."/>
            <person name="Yoshida Y."/>
            <person name="Fujiwara M."/>
            <person name="Mori M."/>
            <person name="Tomita M."/>
            <person name="Arakawa K."/>
        </authorList>
    </citation>
    <scope>NUCLEOTIDE SEQUENCE [LARGE SCALE GENOMIC DNA]</scope>
</reference>
<comment type="caution">
    <text evidence="1">The sequence shown here is derived from an EMBL/GenBank/DDBJ whole genome shotgun (WGS) entry which is preliminary data.</text>
</comment>
<proteinExistence type="predicted"/>
<dbReference type="Proteomes" id="UP000499080">
    <property type="component" value="Unassembled WGS sequence"/>
</dbReference>